<dbReference type="SUPFAM" id="SSF89447">
    <property type="entry name" value="AbrB/MazE/MraZ-like"/>
    <property type="match status" value="1"/>
</dbReference>
<dbReference type="Pfam" id="PF04014">
    <property type="entry name" value="MazE_antitoxin"/>
    <property type="match status" value="1"/>
</dbReference>
<name>A0ABY2Q7J8_9HYPH</name>
<dbReference type="SMART" id="SM00966">
    <property type="entry name" value="SpoVT_AbrB"/>
    <property type="match status" value="1"/>
</dbReference>
<keyword evidence="2" id="KW-0238">DNA-binding</keyword>
<dbReference type="InterPro" id="IPR007159">
    <property type="entry name" value="SpoVT-AbrB_dom"/>
</dbReference>
<keyword evidence="3" id="KW-1185">Reference proteome</keyword>
<dbReference type="Proteomes" id="UP000306441">
    <property type="component" value="Unassembled WGS sequence"/>
</dbReference>
<accession>A0ABY2Q7J8</accession>
<evidence type="ECO:0000313" key="3">
    <source>
        <dbReference type="Proteomes" id="UP000306441"/>
    </source>
</evidence>
<dbReference type="GO" id="GO:0003677">
    <property type="term" value="F:DNA binding"/>
    <property type="evidence" value="ECO:0007669"/>
    <property type="project" value="UniProtKB-KW"/>
</dbReference>
<comment type="caution">
    <text evidence="2">The sequence shown here is derived from an EMBL/GenBank/DDBJ whole genome shotgun (WGS) entry which is preliminary data.</text>
</comment>
<feature type="domain" description="SpoVT-AbrB" evidence="1">
    <location>
        <begin position="6"/>
        <end position="51"/>
    </location>
</feature>
<organism evidence="2 3">
    <name type="scientific">Ollibium composti</name>
    <dbReference type="NCBI Taxonomy" id="2675109"/>
    <lineage>
        <taxon>Bacteria</taxon>
        <taxon>Pseudomonadati</taxon>
        <taxon>Pseudomonadota</taxon>
        <taxon>Alphaproteobacteria</taxon>
        <taxon>Hyphomicrobiales</taxon>
        <taxon>Phyllobacteriaceae</taxon>
        <taxon>Ollibium</taxon>
    </lineage>
</organism>
<protein>
    <submittedName>
        <fullName evidence="2">AbrB/MazE/SpoVT family DNA-binding domain-containing protein</fullName>
    </submittedName>
</protein>
<dbReference type="Gene3D" id="2.10.260.10">
    <property type="match status" value="1"/>
</dbReference>
<dbReference type="RefSeq" id="WP_136357842.1">
    <property type="nucleotide sequence ID" value="NZ_SSNY01000007.1"/>
</dbReference>
<reference evidence="2 3" key="1">
    <citation type="submission" date="2019-04" db="EMBL/GenBank/DDBJ databases">
        <title>Mesorhizobium composti sp. nov., isolated from compost.</title>
        <authorList>
            <person name="Lin S.-Y."/>
            <person name="Hameed A."/>
            <person name="Hsieh Y.-T."/>
            <person name="Young C.-C."/>
        </authorList>
    </citation>
    <scope>NUCLEOTIDE SEQUENCE [LARGE SCALE GENOMIC DNA]</scope>
    <source>
        <strain evidence="2 3">CC-YTH430</strain>
    </source>
</reference>
<gene>
    <name evidence="2" type="ORF">E6C48_12975</name>
</gene>
<dbReference type="InterPro" id="IPR037914">
    <property type="entry name" value="SpoVT-AbrB_sf"/>
</dbReference>
<proteinExistence type="predicted"/>
<dbReference type="EMBL" id="SSNY01000007">
    <property type="protein sequence ID" value="THF56621.1"/>
    <property type="molecule type" value="Genomic_DNA"/>
</dbReference>
<sequence length="84" mass="9028">MLSAVKKFGNSAGIIIPKPLLAELGAQAGDSVNLRLEQGRIVIERAPGPARKGWAEDARRLAAEGDDMIVWPEFGNDEDAGLTW</sequence>
<evidence type="ECO:0000313" key="2">
    <source>
        <dbReference type="EMBL" id="THF56621.1"/>
    </source>
</evidence>
<evidence type="ECO:0000259" key="1">
    <source>
        <dbReference type="SMART" id="SM00966"/>
    </source>
</evidence>